<sequence length="178" mass="19603">MSSSSSSQNAILVLGTTGVGKSSLCSYLTNSNHFAISEATSSCTAKCDHFFSTELGVHVVDTPGLRDTRQTNPPSGSTMRFDRNSLTAEILSYCKQHSFNIRLVILLIDVLPRCRLDEDVNFLITTITGLASETDSRILMACSNRETPSRVTRMYPAYPCVQLDWNDTIGGYTFDKTI</sequence>
<keyword evidence="3" id="KW-1185">Reference proteome</keyword>
<dbReference type="OrthoDB" id="8954335at2759"/>
<organism evidence="2 3">
    <name type="scientific">Naegleria fowleri</name>
    <name type="common">Brain eating amoeba</name>
    <dbReference type="NCBI Taxonomy" id="5763"/>
    <lineage>
        <taxon>Eukaryota</taxon>
        <taxon>Discoba</taxon>
        <taxon>Heterolobosea</taxon>
        <taxon>Tetramitia</taxon>
        <taxon>Eutetramitia</taxon>
        <taxon>Vahlkampfiidae</taxon>
        <taxon>Naegleria</taxon>
    </lineage>
</organism>
<evidence type="ECO:0000259" key="1">
    <source>
        <dbReference type="Pfam" id="PF01926"/>
    </source>
</evidence>
<proteinExistence type="predicted"/>
<dbReference type="VEuPathDB" id="AmoebaDB:NfTy_035500"/>
<dbReference type="Pfam" id="PF01926">
    <property type="entry name" value="MMR_HSR1"/>
    <property type="match status" value="1"/>
</dbReference>
<dbReference type="InterPro" id="IPR006073">
    <property type="entry name" value="GTP-bd"/>
</dbReference>
<protein>
    <recommendedName>
        <fullName evidence="1">G domain-containing protein</fullName>
    </recommendedName>
</protein>
<dbReference type="VEuPathDB" id="AmoebaDB:FDP41_013110"/>
<comment type="caution">
    <text evidence="2">The sequence shown here is derived from an EMBL/GenBank/DDBJ whole genome shotgun (WGS) entry which is preliminary data.</text>
</comment>
<accession>A0A6A5BTV0</accession>
<dbReference type="RefSeq" id="XP_044565340.1">
    <property type="nucleotide sequence ID" value="XM_044703705.1"/>
</dbReference>
<dbReference type="GeneID" id="68120325"/>
<dbReference type="InterPro" id="IPR027417">
    <property type="entry name" value="P-loop_NTPase"/>
</dbReference>
<dbReference type="VEuPathDB" id="AmoebaDB:NF0123490"/>
<gene>
    <name evidence="2" type="ORF">FDP41_013110</name>
</gene>
<feature type="domain" description="G" evidence="1">
    <location>
        <begin position="11"/>
        <end position="116"/>
    </location>
</feature>
<dbReference type="AlphaFoldDB" id="A0A6A5BTV0"/>
<reference evidence="2 3" key="1">
    <citation type="journal article" date="2019" name="Sci. Rep.">
        <title>Nanopore sequencing improves the draft genome of the human pathogenic amoeba Naegleria fowleri.</title>
        <authorList>
            <person name="Liechti N."/>
            <person name="Schurch N."/>
            <person name="Bruggmann R."/>
            <person name="Wittwer M."/>
        </authorList>
    </citation>
    <scope>NUCLEOTIDE SEQUENCE [LARGE SCALE GENOMIC DNA]</scope>
    <source>
        <strain evidence="2 3">ATCC 30894</strain>
    </source>
</reference>
<dbReference type="CDD" id="cd00882">
    <property type="entry name" value="Ras_like_GTPase"/>
    <property type="match status" value="1"/>
</dbReference>
<dbReference type="SUPFAM" id="SSF52540">
    <property type="entry name" value="P-loop containing nucleoside triphosphate hydrolases"/>
    <property type="match status" value="1"/>
</dbReference>
<dbReference type="Proteomes" id="UP000444721">
    <property type="component" value="Unassembled WGS sequence"/>
</dbReference>
<dbReference type="GO" id="GO:0005525">
    <property type="term" value="F:GTP binding"/>
    <property type="evidence" value="ECO:0007669"/>
    <property type="project" value="InterPro"/>
</dbReference>
<dbReference type="Gene3D" id="3.40.50.300">
    <property type="entry name" value="P-loop containing nucleotide triphosphate hydrolases"/>
    <property type="match status" value="1"/>
</dbReference>
<evidence type="ECO:0000313" key="2">
    <source>
        <dbReference type="EMBL" id="KAF0980627.1"/>
    </source>
</evidence>
<dbReference type="EMBL" id="VFQX01000017">
    <property type="protein sequence ID" value="KAF0980627.1"/>
    <property type="molecule type" value="Genomic_DNA"/>
</dbReference>
<name>A0A6A5BTV0_NAEFO</name>
<evidence type="ECO:0000313" key="3">
    <source>
        <dbReference type="Proteomes" id="UP000444721"/>
    </source>
</evidence>